<keyword evidence="6 7" id="KW-0472">Membrane</keyword>
<geneLocation type="plasmid" evidence="9 10">
    <name>unnamed1</name>
</geneLocation>
<evidence type="ECO:0000256" key="3">
    <source>
        <dbReference type="ARBA" id="ARBA00022741"/>
    </source>
</evidence>
<evidence type="ECO:0000259" key="8">
    <source>
        <dbReference type="PROSITE" id="PS50893"/>
    </source>
</evidence>
<dbReference type="InterPro" id="IPR005893">
    <property type="entry name" value="PotA-like"/>
</dbReference>
<dbReference type="AlphaFoldDB" id="A0AA50H5U8"/>
<dbReference type="InterPro" id="IPR027417">
    <property type="entry name" value="P-loop_NTPase"/>
</dbReference>
<keyword evidence="10" id="KW-1185">Reference proteome</keyword>
<dbReference type="RefSeq" id="WP_306038769.1">
    <property type="nucleotide sequence ID" value="NZ_CP132303.1"/>
</dbReference>
<dbReference type="InterPro" id="IPR008995">
    <property type="entry name" value="Mo/tungstate-bd_C_term_dom"/>
</dbReference>
<feature type="domain" description="ABC transporter" evidence="8">
    <location>
        <begin position="4"/>
        <end position="234"/>
    </location>
</feature>
<dbReference type="GO" id="GO:0043190">
    <property type="term" value="C:ATP-binding cassette (ABC) transporter complex"/>
    <property type="evidence" value="ECO:0007669"/>
    <property type="project" value="InterPro"/>
</dbReference>
<accession>A0AA50H5U8</accession>
<keyword evidence="5 7" id="KW-1278">Translocase</keyword>
<dbReference type="SUPFAM" id="SSF52540">
    <property type="entry name" value="P-loop containing nucleoside triphosphate hydrolases"/>
    <property type="match status" value="1"/>
</dbReference>
<dbReference type="GO" id="GO:0005524">
    <property type="term" value="F:ATP binding"/>
    <property type="evidence" value="ECO:0007669"/>
    <property type="project" value="UniProtKB-KW"/>
</dbReference>
<dbReference type="SUPFAM" id="SSF50331">
    <property type="entry name" value="MOP-like"/>
    <property type="match status" value="1"/>
</dbReference>
<dbReference type="Gene3D" id="3.40.50.300">
    <property type="entry name" value="P-loop containing nucleotide triphosphate hydrolases"/>
    <property type="match status" value="1"/>
</dbReference>
<dbReference type="InterPro" id="IPR050093">
    <property type="entry name" value="ABC_SmlMolc_Importer"/>
</dbReference>
<dbReference type="PROSITE" id="PS50893">
    <property type="entry name" value="ABC_TRANSPORTER_2"/>
    <property type="match status" value="1"/>
</dbReference>
<dbReference type="InterPro" id="IPR013611">
    <property type="entry name" value="Transp-assoc_OB_typ2"/>
</dbReference>
<dbReference type="Pfam" id="PF08402">
    <property type="entry name" value="TOBE_2"/>
    <property type="match status" value="1"/>
</dbReference>
<dbReference type="GO" id="GO:0016887">
    <property type="term" value="F:ATP hydrolysis activity"/>
    <property type="evidence" value="ECO:0007669"/>
    <property type="project" value="InterPro"/>
</dbReference>
<evidence type="ECO:0000313" key="10">
    <source>
        <dbReference type="Proteomes" id="UP001234585"/>
    </source>
</evidence>
<dbReference type="SMART" id="SM00382">
    <property type="entry name" value="AAA"/>
    <property type="match status" value="1"/>
</dbReference>
<reference evidence="9 10" key="1">
    <citation type="submission" date="2023-08" db="EMBL/GenBank/DDBJ databases">
        <title>Pathogen: clinical or host-associated sample.</title>
        <authorList>
            <person name="Hergert J."/>
            <person name="Casey R."/>
            <person name="Wagner J."/>
            <person name="Young E.L."/>
            <person name="Oakeson K.F."/>
        </authorList>
    </citation>
    <scope>NUCLEOTIDE SEQUENCE [LARGE SCALE GENOMIC DNA]</scope>
    <source>
        <strain evidence="9 10">1760953</strain>
        <plasmid evidence="9 10">unnamed1</plasmid>
    </source>
</reference>
<keyword evidence="9" id="KW-0614">Plasmid</keyword>
<organism evidence="9 10">
    <name type="scientific">Shinella sumterensis</name>
    <dbReference type="NCBI Taxonomy" id="1967501"/>
    <lineage>
        <taxon>Bacteria</taxon>
        <taxon>Pseudomonadati</taxon>
        <taxon>Pseudomonadota</taxon>
        <taxon>Alphaproteobacteria</taxon>
        <taxon>Hyphomicrobiales</taxon>
        <taxon>Rhizobiaceae</taxon>
        <taxon>Shinella</taxon>
    </lineage>
</organism>
<dbReference type="InterPro" id="IPR003593">
    <property type="entry name" value="AAA+_ATPase"/>
</dbReference>
<name>A0AA50H5U8_9HYPH</name>
<dbReference type="PROSITE" id="PS00211">
    <property type="entry name" value="ABC_TRANSPORTER_1"/>
    <property type="match status" value="1"/>
</dbReference>
<dbReference type="Proteomes" id="UP001234585">
    <property type="component" value="Plasmid unnamed1"/>
</dbReference>
<keyword evidence="3 7" id="KW-0547">Nucleotide-binding</keyword>
<dbReference type="GO" id="GO:0015417">
    <property type="term" value="F:ABC-type polyamine transporter activity"/>
    <property type="evidence" value="ECO:0007669"/>
    <property type="project" value="UniProtKB-EC"/>
</dbReference>
<dbReference type="InterPro" id="IPR003439">
    <property type="entry name" value="ABC_transporter-like_ATP-bd"/>
</dbReference>
<dbReference type="EC" id="7.6.2.11" evidence="7"/>
<dbReference type="InterPro" id="IPR017871">
    <property type="entry name" value="ABC_transporter-like_CS"/>
</dbReference>
<keyword evidence="4 7" id="KW-0067">ATP-binding</keyword>
<dbReference type="Pfam" id="PF00005">
    <property type="entry name" value="ABC_tran"/>
    <property type="match status" value="1"/>
</dbReference>
<dbReference type="Gene3D" id="2.40.50.100">
    <property type="match status" value="1"/>
</dbReference>
<keyword evidence="1 7" id="KW-0813">Transport</keyword>
<evidence type="ECO:0000256" key="4">
    <source>
        <dbReference type="ARBA" id="ARBA00022840"/>
    </source>
</evidence>
<comment type="function">
    <text evidence="7">Part of the ABC transporter complex PotABCD involved in spermidine/putrescine import. Responsible for energy coupling to the transport system.</text>
</comment>
<gene>
    <name evidence="7" type="primary">potA</name>
    <name evidence="9" type="ORF">Q9313_21630</name>
</gene>
<keyword evidence="2 7" id="KW-1003">Cell membrane</keyword>
<proteinExistence type="inferred from homology"/>
<sequence length="357" mass="38883">MAFLDIRMLRKTYGSAVALDGVDLTVQAGEFVTLLGPSGSGKTTLLMSIAGFTRPDEGGIVVDGNDVTFMDPEDRDFGLVFQGYALFPHLSVAENIAFPLKVRKWDKARIAAKVEEMLRLVDLTDYASRKPKQLSGGQQQRVAIARALAYGPRILLLDEPLSALDRNLRESMQRELKRLHQETGVTFIFVTHDQEEAYAMSDRIAVFHAGRIVQIGAPREIYANPQSLFVAGFLGGNNIFKARHASADGTLTFFGNACSRPPRFNPAVHGKEGEVIGWVRPEDIAVGDTDAAATIRFDATVVDISFVGSAEKLTVTTTDGQELTLQVPMHSAVDIRPGAVLRCAVKPEAIGFLPPDI</sequence>
<comment type="catalytic activity">
    <reaction evidence="7">
        <text>ATP + H2O + polyamine-[polyamine-binding protein]Side 1 = ADP + phosphate + polyamineSide 2 + [polyamine-binding protein]Side 1.</text>
        <dbReference type="EC" id="7.6.2.11"/>
    </reaction>
</comment>
<evidence type="ECO:0000256" key="2">
    <source>
        <dbReference type="ARBA" id="ARBA00022475"/>
    </source>
</evidence>
<dbReference type="GO" id="GO:0015847">
    <property type="term" value="P:putrescine transport"/>
    <property type="evidence" value="ECO:0007669"/>
    <property type="project" value="UniProtKB-ARBA"/>
</dbReference>
<evidence type="ECO:0000256" key="5">
    <source>
        <dbReference type="ARBA" id="ARBA00022967"/>
    </source>
</evidence>
<evidence type="ECO:0000313" key="9">
    <source>
        <dbReference type="EMBL" id="WLR99389.1"/>
    </source>
</evidence>
<dbReference type="PANTHER" id="PTHR42781:SF4">
    <property type="entry name" value="SPERMIDINE_PUTRESCINE IMPORT ATP-BINDING PROTEIN POTA"/>
    <property type="match status" value="1"/>
</dbReference>
<dbReference type="NCBIfam" id="TIGR01187">
    <property type="entry name" value="potA"/>
    <property type="match status" value="1"/>
</dbReference>
<dbReference type="PANTHER" id="PTHR42781">
    <property type="entry name" value="SPERMIDINE/PUTRESCINE IMPORT ATP-BINDING PROTEIN POTA"/>
    <property type="match status" value="1"/>
</dbReference>
<evidence type="ECO:0000256" key="6">
    <source>
        <dbReference type="ARBA" id="ARBA00023136"/>
    </source>
</evidence>
<evidence type="ECO:0000256" key="7">
    <source>
        <dbReference type="RuleBase" id="RU364083"/>
    </source>
</evidence>
<evidence type="ECO:0000256" key="1">
    <source>
        <dbReference type="ARBA" id="ARBA00022448"/>
    </source>
</evidence>
<protein>
    <recommendedName>
        <fullName evidence="7">Spermidine/putrescine import ATP-binding protein PotA</fullName>
        <ecNumber evidence="7">7.6.2.11</ecNumber>
    </recommendedName>
</protein>
<comment type="subunit">
    <text evidence="7">The complex is composed of two ATP-binding proteins (PotA), two transmembrane proteins (PotB and PotC) and a solute-binding protein (PotD).</text>
</comment>
<dbReference type="FunFam" id="3.40.50.300:FF:000133">
    <property type="entry name" value="Spermidine/putrescine import ATP-binding protein PotA"/>
    <property type="match status" value="1"/>
</dbReference>
<comment type="similarity">
    <text evidence="7">Belongs to the ABC transporter superfamily. Spermidine/putrescine importer (TC 3.A.1.11.1) family.</text>
</comment>
<dbReference type="EMBL" id="CP132303">
    <property type="protein sequence ID" value="WLR99389.1"/>
    <property type="molecule type" value="Genomic_DNA"/>
</dbReference>